<proteinExistence type="predicted"/>
<evidence type="ECO:0000259" key="3">
    <source>
        <dbReference type="Pfam" id="PF02581"/>
    </source>
</evidence>
<comment type="caution">
    <text evidence="4">The sequence shown here is derived from an EMBL/GenBank/DDBJ whole genome shotgun (WGS) entry which is preliminary data.</text>
</comment>
<accession>A0ABV7D9R4</accession>
<name>A0ABV7D9R4_9PROT</name>
<feature type="domain" description="Thiamine phosphate synthase/TenI" evidence="3">
    <location>
        <begin position="47"/>
        <end position="196"/>
    </location>
</feature>
<dbReference type="Gene3D" id="3.20.20.70">
    <property type="entry name" value="Aldolase class I"/>
    <property type="match status" value="1"/>
</dbReference>
<dbReference type="PANTHER" id="PTHR20857">
    <property type="entry name" value="THIAMINE-PHOSPHATE PYROPHOSPHORYLASE"/>
    <property type="match status" value="1"/>
</dbReference>
<evidence type="ECO:0000256" key="1">
    <source>
        <dbReference type="ARBA" id="ARBA00004948"/>
    </source>
</evidence>
<dbReference type="SUPFAM" id="SSF51391">
    <property type="entry name" value="Thiamin phosphate synthase"/>
    <property type="match status" value="1"/>
</dbReference>
<reference evidence="5" key="1">
    <citation type="journal article" date="2019" name="Int. J. Syst. Evol. Microbiol.">
        <title>The Global Catalogue of Microorganisms (GCM) 10K type strain sequencing project: providing services to taxonomists for standard genome sequencing and annotation.</title>
        <authorList>
            <consortium name="The Broad Institute Genomics Platform"/>
            <consortium name="The Broad Institute Genome Sequencing Center for Infectious Disease"/>
            <person name="Wu L."/>
            <person name="Ma J."/>
        </authorList>
    </citation>
    <scope>NUCLEOTIDE SEQUENCE [LARGE SCALE GENOMIC DNA]</scope>
    <source>
        <strain evidence="5">KCTC 62164</strain>
    </source>
</reference>
<gene>
    <name evidence="4" type="ORF">ACFOKA_17225</name>
</gene>
<dbReference type="Proteomes" id="UP001595444">
    <property type="component" value="Unassembled WGS sequence"/>
</dbReference>
<organism evidence="4 5">
    <name type="scientific">Kordiimonas pumila</name>
    <dbReference type="NCBI Taxonomy" id="2161677"/>
    <lineage>
        <taxon>Bacteria</taxon>
        <taxon>Pseudomonadati</taxon>
        <taxon>Pseudomonadota</taxon>
        <taxon>Alphaproteobacteria</taxon>
        <taxon>Kordiimonadales</taxon>
        <taxon>Kordiimonadaceae</taxon>
        <taxon>Kordiimonas</taxon>
    </lineage>
</organism>
<keyword evidence="2" id="KW-0784">Thiamine biosynthesis</keyword>
<evidence type="ECO:0000256" key="2">
    <source>
        <dbReference type="ARBA" id="ARBA00022977"/>
    </source>
</evidence>
<evidence type="ECO:0000313" key="5">
    <source>
        <dbReference type="Proteomes" id="UP001595444"/>
    </source>
</evidence>
<sequence length="201" mass="21002">MVKLYGQKRSISAALAIGRAAGVPHLVFLTDEGRAPDPVGVCQHLPAGSIIICRDYDHPDRVGFAEKLRAVTRTLSQFLLVAGDPGLARAVDADGLHLPQYMLENPPALTAFGLVSAACHDHASLVRAAQLGLDFALVSPVFETASHVGEPALGVHRFARLVKNASIPVVALGGIHAGNAAKLKPFQLMGVAAIGAFIPNV</sequence>
<keyword evidence="5" id="KW-1185">Reference proteome</keyword>
<evidence type="ECO:0000313" key="4">
    <source>
        <dbReference type="EMBL" id="MFC3053645.1"/>
    </source>
</evidence>
<dbReference type="PANTHER" id="PTHR20857:SF23">
    <property type="entry name" value="THIAMINE BIOSYNTHETIC BIFUNCTIONAL ENZYME"/>
    <property type="match status" value="1"/>
</dbReference>
<dbReference type="InterPro" id="IPR022998">
    <property type="entry name" value="ThiamineP_synth_TenI"/>
</dbReference>
<dbReference type="InterPro" id="IPR013785">
    <property type="entry name" value="Aldolase_TIM"/>
</dbReference>
<protein>
    <submittedName>
        <fullName evidence="4">Thiamine phosphate synthase</fullName>
    </submittedName>
</protein>
<dbReference type="EMBL" id="JBHRSL010000028">
    <property type="protein sequence ID" value="MFC3053645.1"/>
    <property type="molecule type" value="Genomic_DNA"/>
</dbReference>
<dbReference type="Pfam" id="PF02581">
    <property type="entry name" value="TMP-TENI"/>
    <property type="match status" value="1"/>
</dbReference>
<dbReference type="CDD" id="cd00564">
    <property type="entry name" value="TMP_TenI"/>
    <property type="match status" value="1"/>
</dbReference>
<dbReference type="InterPro" id="IPR036206">
    <property type="entry name" value="ThiamineP_synth_sf"/>
</dbReference>
<comment type="pathway">
    <text evidence="1">Cofactor biosynthesis; thiamine diphosphate biosynthesis.</text>
</comment>
<dbReference type="RefSeq" id="WP_194214531.1">
    <property type="nucleotide sequence ID" value="NZ_CP061205.1"/>
</dbReference>